<gene>
    <name evidence="4" type="ORF">RRG08_061558</name>
</gene>
<dbReference type="InterPro" id="IPR023796">
    <property type="entry name" value="Serpin_dom"/>
</dbReference>
<organism evidence="4 5">
    <name type="scientific">Elysia crispata</name>
    <name type="common">lettuce slug</name>
    <dbReference type="NCBI Taxonomy" id="231223"/>
    <lineage>
        <taxon>Eukaryota</taxon>
        <taxon>Metazoa</taxon>
        <taxon>Spiralia</taxon>
        <taxon>Lophotrochozoa</taxon>
        <taxon>Mollusca</taxon>
        <taxon>Gastropoda</taxon>
        <taxon>Heterobranchia</taxon>
        <taxon>Euthyneura</taxon>
        <taxon>Panpulmonata</taxon>
        <taxon>Sacoglossa</taxon>
        <taxon>Placobranchoidea</taxon>
        <taxon>Plakobranchidae</taxon>
        <taxon>Elysia</taxon>
    </lineage>
</organism>
<dbReference type="InterPro" id="IPR036186">
    <property type="entry name" value="Serpin_sf"/>
</dbReference>
<proteinExistence type="inferred from homology"/>
<evidence type="ECO:0000313" key="5">
    <source>
        <dbReference type="Proteomes" id="UP001283361"/>
    </source>
</evidence>
<protein>
    <recommendedName>
        <fullName evidence="3">Serpin domain-containing protein</fullName>
    </recommendedName>
</protein>
<dbReference type="InterPro" id="IPR023795">
    <property type="entry name" value="Serpin_CS"/>
</dbReference>
<dbReference type="InterPro" id="IPR042185">
    <property type="entry name" value="Serpin_sf_2"/>
</dbReference>
<dbReference type="FunFam" id="3.30.497.10:FF:000001">
    <property type="entry name" value="Serine protease inhibitor"/>
    <property type="match status" value="1"/>
</dbReference>
<name>A0AAE0YSX6_9GAST</name>
<keyword evidence="5" id="KW-1185">Reference proteome</keyword>
<dbReference type="Gene3D" id="3.30.497.10">
    <property type="entry name" value="Antithrombin, subunit I, domain 2"/>
    <property type="match status" value="1"/>
</dbReference>
<dbReference type="PROSITE" id="PS00284">
    <property type="entry name" value="SERPIN"/>
    <property type="match status" value="1"/>
</dbReference>
<comment type="caution">
    <text evidence="4">The sequence shown here is derived from an EMBL/GenBank/DDBJ whole genome shotgun (WGS) entry which is preliminary data.</text>
</comment>
<comment type="similarity">
    <text evidence="1 2">Belongs to the serpin family.</text>
</comment>
<dbReference type="SMART" id="SM00093">
    <property type="entry name" value="SERPIN"/>
    <property type="match status" value="1"/>
</dbReference>
<reference evidence="4" key="1">
    <citation type="journal article" date="2023" name="G3 (Bethesda)">
        <title>A reference genome for the long-term kleptoplast-retaining sea slug Elysia crispata morphotype clarki.</title>
        <authorList>
            <person name="Eastman K.E."/>
            <person name="Pendleton A.L."/>
            <person name="Shaikh M.A."/>
            <person name="Suttiyut T."/>
            <person name="Ogas R."/>
            <person name="Tomko P."/>
            <person name="Gavelis G."/>
            <person name="Widhalm J.R."/>
            <person name="Wisecaver J.H."/>
        </authorList>
    </citation>
    <scope>NUCLEOTIDE SEQUENCE</scope>
    <source>
        <strain evidence="4">ECLA1</strain>
    </source>
</reference>
<dbReference type="GO" id="GO:0005615">
    <property type="term" value="C:extracellular space"/>
    <property type="evidence" value="ECO:0007669"/>
    <property type="project" value="InterPro"/>
</dbReference>
<dbReference type="Gene3D" id="2.30.39.10">
    <property type="entry name" value="Alpha-1-antitrypsin, domain 1"/>
    <property type="match status" value="1"/>
</dbReference>
<dbReference type="InterPro" id="IPR000215">
    <property type="entry name" value="Serpin_fam"/>
</dbReference>
<feature type="domain" description="Serpin" evidence="3">
    <location>
        <begin position="15"/>
        <end position="381"/>
    </location>
</feature>
<dbReference type="Pfam" id="PF00079">
    <property type="entry name" value="Serpin"/>
    <property type="match status" value="1"/>
</dbReference>
<evidence type="ECO:0000256" key="2">
    <source>
        <dbReference type="RuleBase" id="RU000411"/>
    </source>
</evidence>
<evidence type="ECO:0000256" key="1">
    <source>
        <dbReference type="ARBA" id="ARBA00009500"/>
    </source>
</evidence>
<sequence length="383" mass="42534">MDSSHLTSANNKFALDLFKIVFAEKHKENVFVSPFSISAALAMTHLGAKEATAQGIAKALCWQPDTECEIKEQFQAYLSLLKTPSDKFKLSTANRIFLQEGFMILDHFKTKANKYFLAEPVNADFVKQAETERQKINGWVSKETEDKIKDLLSAGAIDSLTRMIIVNAIYFKGSWDVKFDERQTQPIPFKLALGQTKPVPMMCAKKKYAYSENQDLKCKAIEIPYKGKELSMIIILPTEDFGLQGLIETLDRDKLDHLVSSLGPPRGDVILNLPKFEVTSSHSLEESLSALGMSDAFNIHTANFSGITGEADLFISAVIHKAFIKVSEEGTEAAAATAVLMARKCAVIKCPKFVADHPFLYLIKDNRANGLILFIGAIEDPML</sequence>
<dbReference type="AlphaFoldDB" id="A0AAE0YSX6"/>
<dbReference type="SUPFAM" id="SSF56574">
    <property type="entry name" value="Serpins"/>
    <property type="match status" value="1"/>
</dbReference>
<dbReference type="GO" id="GO:0004867">
    <property type="term" value="F:serine-type endopeptidase inhibitor activity"/>
    <property type="evidence" value="ECO:0007669"/>
    <property type="project" value="InterPro"/>
</dbReference>
<dbReference type="EMBL" id="JAWDGP010005499">
    <property type="protein sequence ID" value="KAK3756498.1"/>
    <property type="molecule type" value="Genomic_DNA"/>
</dbReference>
<dbReference type="InterPro" id="IPR042178">
    <property type="entry name" value="Serpin_sf_1"/>
</dbReference>
<dbReference type="CDD" id="cd00172">
    <property type="entry name" value="serpin"/>
    <property type="match status" value="1"/>
</dbReference>
<accession>A0AAE0YSX6</accession>
<evidence type="ECO:0000259" key="3">
    <source>
        <dbReference type="SMART" id="SM00093"/>
    </source>
</evidence>
<dbReference type="PANTHER" id="PTHR11461:SF211">
    <property type="entry name" value="GH10112P-RELATED"/>
    <property type="match status" value="1"/>
</dbReference>
<dbReference type="PANTHER" id="PTHR11461">
    <property type="entry name" value="SERINE PROTEASE INHIBITOR, SERPIN"/>
    <property type="match status" value="1"/>
</dbReference>
<evidence type="ECO:0000313" key="4">
    <source>
        <dbReference type="EMBL" id="KAK3756498.1"/>
    </source>
</evidence>
<dbReference type="Proteomes" id="UP001283361">
    <property type="component" value="Unassembled WGS sequence"/>
</dbReference>